<proteinExistence type="predicted"/>
<dbReference type="Proteomes" id="UP001234178">
    <property type="component" value="Unassembled WGS sequence"/>
</dbReference>
<feature type="region of interest" description="Disordered" evidence="1">
    <location>
        <begin position="40"/>
        <end position="77"/>
    </location>
</feature>
<feature type="compositionally biased region" description="Basic and acidic residues" evidence="1">
    <location>
        <begin position="54"/>
        <end position="66"/>
    </location>
</feature>
<name>A0ABQ9ZW86_9CRUS</name>
<organism evidence="2 3">
    <name type="scientific">Daphnia magna</name>
    <dbReference type="NCBI Taxonomy" id="35525"/>
    <lineage>
        <taxon>Eukaryota</taxon>
        <taxon>Metazoa</taxon>
        <taxon>Ecdysozoa</taxon>
        <taxon>Arthropoda</taxon>
        <taxon>Crustacea</taxon>
        <taxon>Branchiopoda</taxon>
        <taxon>Diplostraca</taxon>
        <taxon>Cladocera</taxon>
        <taxon>Anomopoda</taxon>
        <taxon>Daphniidae</taxon>
        <taxon>Daphnia</taxon>
    </lineage>
</organism>
<protein>
    <submittedName>
        <fullName evidence="2">Uncharacterized protein</fullName>
    </submittedName>
</protein>
<gene>
    <name evidence="2" type="ORF">OUZ56_032132</name>
</gene>
<reference evidence="2 3" key="1">
    <citation type="journal article" date="2023" name="Nucleic Acids Res.">
        <title>The hologenome of Daphnia magna reveals possible DNA methylation and microbiome-mediated evolution of the host genome.</title>
        <authorList>
            <person name="Chaturvedi A."/>
            <person name="Li X."/>
            <person name="Dhandapani V."/>
            <person name="Marshall H."/>
            <person name="Kissane S."/>
            <person name="Cuenca-Cambronero M."/>
            <person name="Asole G."/>
            <person name="Calvet F."/>
            <person name="Ruiz-Romero M."/>
            <person name="Marangio P."/>
            <person name="Guigo R."/>
            <person name="Rago D."/>
            <person name="Mirbahai L."/>
            <person name="Eastwood N."/>
            <person name="Colbourne J.K."/>
            <person name="Zhou J."/>
            <person name="Mallon E."/>
            <person name="Orsini L."/>
        </authorList>
    </citation>
    <scope>NUCLEOTIDE SEQUENCE [LARGE SCALE GENOMIC DNA]</scope>
    <source>
        <strain evidence="2">LRV0_1</strain>
    </source>
</reference>
<comment type="caution">
    <text evidence="2">The sequence shown here is derived from an EMBL/GenBank/DDBJ whole genome shotgun (WGS) entry which is preliminary data.</text>
</comment>
<dbReference type="EMBL" id="JAOYFB010000005">
    <property type="protein sequence ID" value="KAK4017181.1"/>
    <property type="molecule type" value="Genomic_DNA"/>
</dbReference>
<evidence type="ECO:0000313" key="3">
    <source>
        <dbReference type="Proteomes" id="UP001234178"/>
    </source>
</evidence>
<keyword evidence="3" id="KW-1185">Reference proteome</keyword>
<accession>A0ABQ9ZW86</accession>
<evidence type="ECO:0000313" key="2">
    <source>
        <dbReference type="EMBL" id="KAK4017181.1"/>
    </source>
</evidence>
<sequence>MVQRRRADSTALAARSVGAMLLQRQIRGRAMSSTLYCVDARRSKRATESSRSGHPSEKVPSKEGVKISRKALASEAE</sequence>
<evidence type="ECO:0000256" key="1">
    <source>
        <dbReference type="SAM" id="MobiDB-lite"/>
    </source>
</evidence>